<keyword evidence="4 10" id="KW-1133">Transmembrane helix</keyword>
<keyword evidence="2 10" id="KW-0808">Transferase</keyword>
<evidence type="ECO:0000256" key="4">
    <source>
        <dbReference type="ARBA" id="ARBA00022989"/>
    </source>
</evidence>
<dbReference type="GO" id="GO:0019706">
    <property type="term" value="F:protein-cysteine S-palmitoyltransferase activity"/>
    <property type="evidence" value="ECO:0007669"/>
    <property type="project" value="UniProtKB-EC"/>
</dbReference>
<dbReference type="InterPro" id="IPR001594">
    <property type="entry name" value="Palmitoyltrfase_DHHC"/>
</dbReference>
<evidence type="ECO:0000256" key="5">
    <source>
        <dbReference type="ARBA" id="ARBA00023136"/>
    </source>
</evidence>
<evidence type="ECO:0000256" key="8">
    <source>
        <dbReference type="ARBA" id="ARBA00023315"/>
    </source>
</evidence>
<dbReference type="GO" id="GO:0005794">
    <property type="term" value="C:Golgi apparatus"/>
    <property type="evidence" value="ECO:0007669"/>
    <property type="project" value="TreeGrafter"/>
</dbReference>
<keyword evidence="3 10" id="KW-0812">Transmembrane</keyword>
<keyword evidence="13" id="KW-1185">Reference proteome</keyword>
<accession>A0A8S1TG75</accession>
<evidence type="ECO:0000256" key="2">
    <source>
        <dbReference type="ARBA" id="ARBA00022679"/>
    </source>
</evidence>
<evidence type="ECO:0000256" key="7">
    <source>
        <dbReference type="ARBA" id="ARBA00023288"/>
    </source>
</evidence>
<keyword evidence="5 10" id="KW-0472">Membrane</keyword>
<organism evidence="12 13">
    <name type="scientific">Paramecium pentaurelia</name>
    <dbReference type="NCBI Taxonomy" id="43138"/>
    <lineage>
        <taxon>Eukaryota</taxon>
        <taxon>Sar</taxon>
        <taxon>Alveolata</taxon>
        <taxon>Ciliophora</taxon>
        <taxon>Intramacronucleata</taxon>
        <taxon>Oligohymenophorea</taxon>
        <taxon>Peniculida</taxon>
        <taxon>Parameciidae</taxon>
        <taxon>Paramecium</taxon>
    </lineage>
</organism>
<dbReference type="InterPro" id="IPR039859">
    <property type="entry name" value="PFA4/ZDH16/20/ERF2-like"/>
</dbReference>
<keyword evidence="7" id="KW-0449">Lipoprotein</keyword>
<comment type="domain">
    <text evidence="10">The DHHC domain is required for palmitoyltransferase activity.</text>
</comment>
<feature type="transmembrane region" description="Helical" evidence="10">
    <location>
        <begin position="187"/>
        <end position="213"/>
    </location>
</feature>
<dbReference type="Proteomes" id="UP000689195">
    <property type="component" value="Unassembled WGS sequence"/>
</dbReference>
<comment type="similarity">
    <text evidence="10">Belongs to the DHHC palmitoyltransferase family.</text>
</comment>
<evidence type="ECO:0000313" key="12">
    <source>
        <dbReference type="EMBL" id="CAD8150216.1"/>
    </source>
</evidence>
<evidence type="ECO:0000259" key="11">
    <source>
        <dbReference type="Pfam" id="PF01529"/>
    </source>
</evidence>
<protein>
    <recommendedName>
        <fullName evidence="10">Palmitoyltransferase</fullName>
        <ecNumber evidence="10">2.3.1.225</ecNumber>
    </recommendedName>
</protein>
<dbReference type="PANTHER" id="PTHR22883:SF43">
    <property type="entry name" value="PALMITOYLTRANSFERASE APP"/>
    <property type="match status" value="1"/>
</dbReference>
<evidence type="ECO:0000256" key="9">
    <source>
        <dbReference type="ARBA" id="ARBA00048048"/>
    </source>
</evidence>
<comment type="catalytic activity">
    <reaction evidence="9 10">
        <text>L-cysteinyl-[protein] + hexadecanoyl-CoA = S-hexadecanoyl-L-cysteinyl-[protein] + CoA</text>
        <dbReference type="Rhea" id="RHEA:36683"/>
        <dbReference type="Rhea" id="RHEA-COMP:10131"/>
        <dbReference type="Rhea" id="RHEA-COMP:11032"/>
        <dbReference type="ChEBI" id="CHEBI:29950"/>
        <dbReference type="ChEBI" id="CHEBI:57287"/>
        <dbReference type="ChEBI" id="CHEBI:57379"/>
        <dbReference type="ChEBI" id="CHEBI:74151"/>
        <dbReference type="EC" id="2.3.1.225"/>
    </reaction>
</comment>
<keyword evidence="6" id="KW-0564">Palmitate</keyword>
<comment type="subcellular location">
    <subcellularLocation>
        <location evidence="1">Endomembrane system</location>
        <topology evidence="1">Multi-pass membrane protein</topology>
    </subcellularLocation>
</comment>
<dbReference type="EC" id="2.3.1.225" evidence="10"/>
<gene>
    <name evidence="12" type="ORF">PPENT_87.1.T0200149</name>
</gene>
<dbReference type="GO" id="GO:0006612">
    <property type="term" value="P:protein targeting to membrane"/>
    <property type="evidence" value="ECO:0007669"/>
    <property type="project" value="TreeGrafter"/>
</dbReference>
<evidence type="ECO:0000256" key="10">
    <source>
        <dbReference type="RuleBase" id="RU079119"/>
    </source>
</evidence>
<sequence length="412" mass="49623">MRIHSSDYTIPYYQVYNGKSKYCLKGRLVMGHSRITFALSFIYLNILSIIQLFRIDPKWEVFFVEIILIFLTDIFMILTVYTECYLIPFKQKSTTELILVSQIKVSEFKFCDTCKIYKTSTTAHCRRCDNCVQGFDHHCVWLGQCIGQRNYRYFYLFILLLTIMLTLFFIVQIQHMTHMNNYFIIEFIIYTLKTFGFLLFSTYLLILHTYFIFTNKTTYEYLIINRFVINYHNLLFYQGQAILLQRRLTRLYQSVWQKLIKPKRSQFISFTSKVYFEVPSYVEQQRVQQKIQFIYNDTIDKKQLDEKTKTYQSELCSVQQNRYMQTQRQKETSLVQQEFDFRFFKVESESNGEQINQLSCQSREEKQDVKIFGLSKSENIGYNKQKDLQKEEQIIFGNQFNDTQFNKIDNLG</sequence>
<comment type="caution">
    <text evidence="12">The sequence shown here is derived from an EMBL/GenBank/DDBJ whole genome shotgun (WGS) entry which is preliminary data.</text>
</comment>
<evidence type="ECO:0000256" key="6">
    <source>
        <dbReference type="ARBA" id="ARBA00023139"/>
    </source>
</evidence>
<dbReference type="AlphaFoldDB" id="A0A8S1TG75"/>
<feature type="transmembrane region" description="Helical" evidence="10">
    <location>
        <begin position="35"/>
        <end position="55"/>
    </location>
</feature>
<proteinExistence type="inferred from homology"/>
<feature type="domain" description="Palmitoyltransferase DHHC" evidence="11">
    <location>
        <begin position="106"/>
        <end position="222"/>
    </location>
</feature>
<keyword evidence="8 10" id="KW-0012">Acyltransferase</keyword>
<dbReference type="OrthoDB" id="9909019at2759"/>
<dbReference type="EMBL" id="CAJJDO010000020">
    <property type="protein sequence ID" value="CAD8150216.1"/>
    <property type="molecule type" value="Genomic_DNA"/>
</dbReference>
<feature type="transmembrane region" description="Helical" evidence="10">
    <location>
        <begin position="61"/>
        <end position="82"/>
    </location>
</feature>
<name>A0A8S1TG75_9CILI</name>
<dbReference type="Pfam" id="PF01529">
    <property type="entry name" value="DHHC"/>
    <property type="match status" value="1"/>
</dbReference>
<evidence type="ECO:0000256" key="3">
    <source>
        <dbReference type="ARBA" id="ARBA00022692"/>
    </source>
</evidence>
<dbReference type="PROSITE" id="PS50216">
    <property type="entry name" value="DHHC"/>
    <property type="match status" value="1"/>
</dbReference>
<reference evidence="12" key="1">
    <citation type="submission" date="2021-01" db="EMBL/GenBank/DDBJ databases">
        <authorList>
            <consortium name="Genoscope - CEA"/>
            <person name="William W."/>
        </authorList>
    </citation>
    <scope>NUCLEOTIDE SEQUENCE</scope>
</reference>
<evidence type="ECO:0000313" key="13">
    <source>
        <dbReference type="Proteomes" id="UP000689195"/>
    </source>
</evidence>
<dbReference type="PANTHER" id="PTHR22883">
    <property type="entry name" value="ZINC FINGER DHHC DOMAIN CONTAINING PROTEIN"/>
    <property type="match status" value="1"/>
</dbReference>
<evidence type="ECO:0000256" key="1">
    <source>
        <dbReference type="ARBA" id="ARBA00004127"/>
    </source>
</evidence>
<dbReference type="GO" id="GO:0005783">
    <property type="term" value="C:endoplasmic reticulum"/>
    <property type="evidence" value="ECO:0007669"/>
    <property type="project" value="TreeGrafter"/>
</dbReference>
<feature type="transmembrane region" description="Helical" evidence="10">
    <location>
        <begin position="153"/>
        <end position="175"/>
    </location>
</feature>